<name>A0A017TDM1_9BACT</name>
<keyword evidence="2" id="KW-1185">Reference proteome</keyword>
<organism evidence="1 2">
    <name type="scientific">Chondromyces apiculatus DSM 436</name>
    <dbReference type="NCBI Taxonomy" id="1192034"/>
    <lineage>
        <taxon>Bacteria</taxon>
        <taxon>Pseudomonadati</taxon>
        <taxon>Myxococcota</taxon>
        <taxon>Polyangia</taxon>
        <taxon>Polyangiales</taxon>
        <taxon>Polyangiaceae</taxon>
        <taxon>Chondromyces</taxon>
    </lineage>
</organism>
<dbReference type="Proteomes" id="UP000019678">
    <property type="component" value="Unassembled WGS sequence"/>
</dbReference>
<evidence type="ECO:0000313" key="2">
    <source>
        <dbReference type="Proteomes" id="UP000019678"/>
    </source>
</evidence>
<dbReference type="EMBL" id="ASRX01000010">
    <property type="protein sequence ID" value="EYF07393.1"/>
    <property type="molecule type" value="Genomic_DNA"/>
</dbReference>
<evidence type="ECO:0000313" key="1">
    <source>
        <dbReference type="EMBL" id="EYF07393.1"/>
    </source>
</evidence>
<sequence length="135" mass="13810">MLVAAMALGCRGRPPAAANVLLDRPAEAAAPAQVLPPAEAAPASALPAVAARCDGALGRPELTGPALSQAERGVSLDNVRAWIAWLTQPALRGRGAGTVEGGQVAQVLAGYFASMPRAWRRSWRLRASHGLPGCG</sequence>
<comment type="caution">
    <text evidence="1">The sequence shown here is derived from an EMBL/GenBank/DDBJ whole genome shotgun (WGS) entry which is preliminary data.</text>
</comment>
<dbReference type="AlphaFoldDB" id="A0A017TDM1"/>
<protein>
    <submittedName>
        <fullName evidence="1">Uncharacterized protein</fullName>
    </submittedName>
</protein>
<reference evidence="1 2" key="1">
    <citation type="submission" date="2013-05" db="EMBL/GenBank/DDBJ databases">
        <title>Genome assembly of Chondromyces apiculatus DSM 436.</title>
        <authorList>
            <person name="Sharma G."/>
            <person name="Khatri I."/>
            <person name="Kaur C."/>
            <person name="Mayilraj S."/>
            <person name="Subramanian S."/>
        </authorList>
    </citation>
    <scope>NUCLEOTIDE SEQUENCE [LARGE SCALE GENOMIC DNA]</scope>
    <source>
        <strain evidence="1 2">DSM 436</strain>
    </source>
</reference>
<gene>
    <name evidence="1" type="ORF">CAP_0146</name>
</gene>
<accession>A0A017TDM1</accession>
<proteinExistence type="predicted"/>